<name>A0A451DA80_9GAMM</name>
<dbReference type="InterPro" id="IPR000182">
    <property type="entry name" value="GNAT_dom"/>
</dbReference>
<sequence>MNQIAVLGPHNCNAAFDIERRSHSYPWMKNIFFSNQGPRYLNFCLMVNGVMAAFVISQWVLDEATLLNLAVDPKFQRHGLGKVLLNYLIKELKTHGVGML</sequence>
<feature type="domain" description="N-acetyltransferase" evidence="2">
    <location>
        <begin position="2"/>
        <end position="100"/>
    </location>
</feature>
<proteinExistence type="predicted"/>
<gene>
    <name evidence="3" type="primary">rimI</name>
    <name evidence="3" type="ORF">ERCIKOCA2762_354A</name>
</gene>
<dbReference type="EC" id="2.3.1.266" evidence="3"/>
<keyword evidence="1" id="KW-0812">Transmembrane</keyword>
<protein>
    <submittedName>
        <fullName evidence="3">Ribosomal-protein-alanine acetyltransferase, partial</fullName>
        <ecNumber evidence="3">2.3.1.266</ecNumber>
    </submittedName>
</protein>
<evidence type="ECO:0000256" key="1">
    <source>
        <dbReference type="SAM" id="Phobius"/>
    </source>
</evidence>
<evidence type="ECO:0000313" key="3">
    <source>
        <dbReference type="EMBL" id="VFP83113.1"/>
    </source>
</evidence>
<dbReference type="AlphaFoldDB" id="A0A451DA80"/>
<evidence type="ECO:0000259" key="2">
    <source>
        <dbReference type="PROSITE" id="PS51186"/>
    </source>
</evidence>
<evidence type="ECO:0000313" key="4">
    <source>
        <dbReference type="Proteomes" id="UP000294368"/>
    </source>
</evidence>
<keyword evidence="1" id="KW-0472">Membrane</keyword>
<dbReference type="EMBL" id="LR217715">
    <property type="protein sequence ID" value="VFP83113.1"/>
    <property type="molecule type" value="Genomic_DNA"/>
</dbReference>
<keyword evidence="1" id="KW-1133">Transmembrane helix</keyword>
<dbReference type="GO" id="GO:0008999">
    <property type="term" value="F:protein-N-terminal-alanine acetyltransferase activity"/>
    <property type="evidence" value="ECO:0007669"/>
    <property type="project" value="UniProtKB-EC"/>
</dbReference>
<dbReference type="Gene3D" id="3.40.630.30">
    <property type="match status" value="1"/>
</dbReference>
<dbReference type="InterPro" id="IPR016181">
    <property type="entry name" value="Acyl_CoA_acyltransferase"/>
</dbReference>
<keyword evidence="3" id="KW-0012">Acyltransferase</keyword>
<dbReference type="SUPFAM" id="SSF55729">
    <property type="entry name" value="Acyl-CoA N-acyltransferases (Nat)"/>
    <property type="match status" value="1"/>
</dbReference>
<dbReference type="PROSITE" id="PS51186">
    <property type="entry name" value="GNAT"/>
    <property type="match status" value="1"/>
</dbReference>
<feature type="transmembrane region" description="Helical" evidence="1">
    <location>
        <begin position="40"/>
        <end position="61"/>
    </location>
</feature>
<organism evidence="3 4">
    <name type="scientific">Candidatus Erwinia haradaeae</name>
    <dbReference type="NCBI Taxonomy" id="1922217"/>
    <lineage>
        <taxon>Bacteria</taxon>
        <taxon>Pseudomonadati</taxon>
        <taxon>Pseudomonadota</taxon>
        <taxon>Gammaproteobacteria</taxon>
        <taxon>Enterobacterales</taxon>
        <taxon>Erwiniaceae</taxon>
        <taxon>Erwinia</taxon>
    </lineage>
</organism>
<dbReference type="Proteomes" id="UP000294368">
    <property type="component" value="Chromosome"/>
</dbReference>
<reference evidence="3 4" key="1">
    <citation type="submission" date="2019-02" db="EMBL/GenBank/DDBJ databases">
        <authorList>
            <person name="Manzano-Marin A."/>
            <person name="Manzano-Marin A."/>
        </authorList>
    </citation>
    <scope>NUCLEOTIDE SEQUENCE [LARGE SCALE GENOMIC DNA]</scope>
    <source>
        <strain evidence="3 4">ErCikochiana</strain>
    </source>
</reference>
<accession>A0A451DA80</accession>
<dbReference type="Pfam" id="PF00583">
    <property type="entry name" value="Acetyltransf_1"/>
    <property type="match status" value="1"/>
</dbReference>
<dbReference type="CDD" id="cd04301">
    <property type="entry name" value="NAT_SF"/>
    <property type="match status" value="1"/>
</dbReference>
<keyword evidence="3" id="KW-0808">Transferase</keyword>